<evidence type="ECO:0000313" key="2">
    <source>
        <dbReference type="Proteomes" id="UP001589608"/>
    </source>
</evidence>
<sequence length="301" mass="32045">MKPALVKILKVLQENGPMDNKQLKAAGAGELTGTDKNKLNDQGLVVTEKVGRAFVHTLTPAGREQLPSLEQPVVRRPVPASAPKRPGAGLSPNQILAVVVLMAEARELTNAEFAEIAGFPLNGRDNARLVKLGLVETDKSTRPFSHQLTDAGWSLARTLHETEPPKEGRSAIRTLFALMANVGRALDRLQISHGEFFKQTQGTVDAAPAGTAGPEDLEGAIRAAYAELANPPGAWVGLADVRDRLPDADRAAVDAVLRAMLSQPGVRVIPVANLKALQPRDRAAAVRIGGEDSHMMAIKSS</sequence>
<reference evidence="1 2" key="1">
    <citation type="submission" date="2024-09" db="EMBL/GenBank/DDBJ databases">
        <authorList>
            <person name="Sun Q."/>
            <person name="Mori K."/>
        </authorList>
    </citation>
    <scope>NUCLEOTIDE SEQUENCE [LARGE SCALE GENOMIC DNA]</scope>
    <source>
        <strain evidence="1 2">JCM 3307</strain>
    </source>
</reference>
<evidence type="ECO:0008006" key="3">
    <source>
        <dbReference type="Google" id="ProtNLM"/>
    </source>
</evidence>
<accession>A0ABV5MBB3</accession>
<protein>
    <recommendedName>
        <fullName evidence="3">MarR family transcriptional regulator</fullName>
    </recommendedName>
</protein>
<keyword evidence="2" id="KW-1185">Reference proteome</keyword>
<proteinExistence type="predicted"/>
<name>A0ABV5MBB3_9ACTN</name>
<dbReference type="EMBL" id="JBHMCA010000046">
    <property type="protein sequence ID" value="MFB9446141.1"/>
    <property type="molecule type" value="Genomic_DNA"/>
</dbReference>
<gene>
    <name evidence="1" type="ORF">ACFFTR_23910</name>
</gene>
<comment type="caution">
    <text evidence="1">The sequence shown here is derived from an EMBL/GenBank/DDBJ whole genome shotgun (WGS) entry which is preliminary data.</text>
</comment>
<evidence type="ECO:0000313" key="1">
    <source>
        <dbReference type="EMBL" id="MFB9446141.1"/>
    </source>
</evidence>
<dbReference type="Proteomes" id="UP001589608">
    <property type="component" value="Unassembled WGS sequence"/>
</dbReference>
<organism evidence="1 2">
    <name type="scientific">Dactylosporangium vinaceum</name>
    <dbReference type="NCBI Taxonomy" id="53362"/>
    <lineage>
        <taxon>Bacteria</taxon>
        <taxon>Bacillati</taxon>
        <taxon>Actinomycetota</taxon>
        <taxon>Actinomycetes</taxon>
        <taxon>Micromonosporales</taxon>
        <taxon>Micromonosporaceae</taxon>
        <taxon>Dactylosporangium</taxon>
    </lineage>
</organism>
<dbReference type="RefSeq" id="WP_223102172.1">
    <property type="nucleotide sequence ID" value="NZ_CP061913.1"/>
</dbReference>